<comment type="subcellular location">
    <subcellularLocation>
        <location evidence="1">Endoplasmic reticulum lumen</location>
    </subcellularLocation>
</comment>
<keyword evidence="5 10" id="KW-0732">Signal</keyword>
<dbReference type="PANTHER" id="PTHR19316:SF35">
    <property type="entry name" value="NUCLEOTIDE EXCHANGE FACTOR SIL1"/>
    <property type="match status" value="1"/>
</dbReference>
<comment type="similarity">
    <text evidence="2">Belongs to the SIL1 family.</text>
</comment>
<evidence type="ECO:0000256" key="9">
    <source>
        <dbReference type="ARBA" id="ARBA00023180"/>
    </source>
</evidence>
<name>A0AAW1V4V0_9CUCU</name>
<dbReference type="InterPro" id="IPR011989">
    <property type="entry name" value="ARM-like"/>
</dbReference>
<feature type="signal peptide" evidence="10">
    <location>
        <begin position="1"/>
        <end position="18"/>
    </location>
</feature>
<protein>
    <recommendedName>
        <fullName evidence="3">Nucleotide exchange factor SIL1</fullName>
    </recommendedName>
</protein>
<keyword evidence="4" id="KW-0813">Transport</keyword>
<evidence type="ECO:0000256" key="10">
    <source>
        <dbReference type="SAM" id="SignalP"/>
    </source>
</evidence>
<keyword evidence="6" id="KW-0256">Endoplasmic reticulum</keyword>
<dbReference type="Gene3D" id="1.25.10.10">
    <property type="entry name" value="Leucine-rich Repeat Variant"/>
    <property type="match status" value="1"/>
</dbReference>
<evidence type="ECO:0000256" key="1">
    <source>
        <dbReference type="ARBA" id="ARBA00004319"/>
    </source>
</evidence>
<sequence length="421" mass="48247">MKLNHFIFIICLVLGAGAENENEDVFVADTEWKEIKEGQKIPPGLHIRINLQTGKKEAKLQNEDMKKEQALVITKGQKAKVHIPFSELKQTLKNIKSDEGQESSKTKGRQFRTYEEIKTELGGLNLIPKLDSEIIKELINDFKKNEKLENRNITKIKNILEDLEYLSHQIDNAIEFVNQNGFRDIVYKALNDSTAEIKIISLRLMSSLMQNNPKVQIHALQTSCINELLKILTLEKSISIKYQAITALSSILRRFPLAQKRFMENGGLAVISKVFQKGDIKLKVKLTTLVMDLVTEHQLSSLSEDSKDALKQYEEINIEDKLIEHDWCENVKTLLKSLVSVDEDNHDFIEKSLRAMNILVKHCAGSYDDKVLNYLVQKYNKLGVEGIDEDDEYSLSSYFSELKDLCDDLLKSNKVMQKTEL</sequence>
<proteinExistence type="inferred from homology"/>
<dbReference type="GO" id="GO:0015031">
    <property type="term" value="P:protein transport"/>
    <property type="evidence" value="ECO:0007669"/>
    <property type="project" value="UniProtKB-KW"/>
</dbReference>
<dbReference type="GO" id="GO:0000774">
    <property type="term" value="F:adenyl-nucleotide exchange factor activity"/>
    <property type="evidence" value="ECO:0007669"/>
    <property type="project" value="TreeGrafter"/>
</dbReference>
<evidence type="ECO:0000256" key="4">
    <source>
        <dbReference type="ARBA" id="ARBA00022448"/>
    </source>
</evidence>
<dbReference type="EMBL" id="JARQZJ010000126">
    <property type="protein sequence ID" value="KAK9890712.1"/>
    <property type="molecule type" value="Genomic_DNA"/>
</dbReference>
<keyword evidence="8" id="KW-0811">Translocation</keyword>
<organism evidence="11 12">
    <name type="scientific">Henosepilachna vigintioctopunctata</name>
    <dbReference type="NCBI Taxonomy" id="420089"/>
    <lineage>
        <taxon>Eukaryota</taxon>
        <taxon>Metazoa</taxon>
        <taxon>Ecdysozoa</taxon>
        <taxon>Arthropoda</taxon>
        <taxon>Hexapoda</taxon>
        <taxon>Insecta</taxon>
        <taxon>Pterygota</taxon>
        <taxon>Neoptera</taxon>
        <taxon>Endopterygota</taxon>
        <taxon>Coleoptera</taxon>
        <taxon>Polyphaga</taxon>
        <taxon>Cucujiformia</taxon>
        <taxon>Coccinelloidea</taxon>
        <taxon>Coccinellidae</taxon>
        <taxon>Epilachninae</taxon>
        <taxon>Epilachnini</taxon>
        <taxon>Henosepilachna</taxon>
    </lineage>
</organism>
<evidence type="ECO:0000256" key="5">
    <source>
        <dbReference type="ARBA" id="ARBA00022729"/>
    </source>
</evidence>
<reference evidence="11 12" key="1">
    <citation type="submission" date="2023-03" db="EMBL/GenBank/DDBJ databases">
        <title>Genome insight into feeding habits of ladybird beetles.</title>
        <authorList>
            <person name="Li H.-S."/>
            <person name="Huang Y.-H."/>
            <person name="Pang H."/>
        </authorList>
    </citation>
    <scope>NUCLEOTIDE SEQUENCE [LARGE SCALE GENOMIC DNA]</scope>
    <source>
        <strain evidence="11">SYSU_2023b</strain>
        <tissue evidence="11">Whole body</tissue>
    </source>
</reference>
<evidence type="ECO:0000313" key="12">
    <source>
        <dbReference type="Proteomes" id="UP001431783"/>
    </source>
</evidence>
<evidence type="ECO:0000256" key="8">
    <source>
        <dbReference type="ARBA" id="ARBA00023010"/>
    </source>
</evidence>
<dbReference type="SUPFAM" id="SSF48371">
    <property type="entry name" value="ARM repeat"/>
    <property type="match status" value="1"/>
</dbReference>
<feature type="chain" id="PRO_5043743958" description="Nucleotide exchange factor SIL1" evidence="10">
    <location>
        <begin position="19"/>
        <end position="421"/>
    </location>
</feature>
<evidence type="ECO:0000256" key="7">
    <source>
        <dbReference type="ARBA" id="ARBA00022927"/>
    </source>
</evidence>
<dbReference type="PANTHER" id="PTHR19316">
    <property type="entry name" value="PROTEIN FOLDING REGULATOR"/>
    <property type="match status" value="1"/>
</dbReference>
<dbReference type="Proteomes" id="UP001431783">
    <property type="component" value="Unassembled WGS sequence"/>
</dbReference>
<evidence type="ECO:0000256" key="3">
    <source>
        <dbReference type="ARBA" id="ARBA00015352"/>
    </source>
</evidence>
<evidence type="ECO:0000313" key="11">
    <source>
        <dbReference type="EMBL" id="KAK9890712.1"/>
    </source>
</evidence>
<evidence type="ECO:0000256" key="6">
    <source>
        <dbReference type="ARBA" id="ARBA00022824"/>
    </source>
</evidence>
<dbReference type="InterPro" id="IPR050693">
    <property type="entry name" value="Hsp70_NEF-Inhibitors"/>
</dbReference>
<gene>
    <name evidence="11" type="ORF">WA026_012061</name>
</gene>
<keyword evidence="9" id="KW-0325">Glycoprotein</keyword>
<dbReference type="InterPro" id="IPR016024">
    <property type="entry name" value="ARM-type_fold"/>
</dbReference>
<accession>A0AAW1V4V0</accession>
<keyword evidence="12" id="KW-1185">Reference proteome</keyword>
<dbReference type="AlphaFoldDB" id="A0AAW1V4V0"/>
<dbReference type="GO" id="GO:0005788">
    <property type="term" value="C:endoplasmic reticulum lumen"/>
    <property type="evidence" value="ECO:0007669"/>
    <property type="project" value="UniProtKB-SubCell"/>
</dbReference>
<evidence type="ECO:0000256" key="2">
    <source>
        <dbReference type="ARBA" id="ARBA00010588"/>
    </source>
</evidence>
<keyword evidence="7" id="KW-0653">Protein transport</keyword>
<comment type="caution">
    <text evidence="11">The sequence shown here is derived from an EMBL/GenBank/DDBJ whole genome shotgun (WGS) entry which is preliminary data.</text>
</comment>